<evidence type="ECO:0000313" key="3">
    <source>
        <dbReference type="Proteomes" id="UP000283569"/>
    </source>
</evidence>
<feature type="compositionally biased region" description="Polar residues" evidence="1">
    <location>
        <begin position="292"/>
        <end position="313"/>
    </location>
</feature>
<feature type="region of interest" description="Disordered" evidence="1">
    <location>
        <begin position="108"/>
        <end position="153"/>
    </location>
</feature>
<dbReference type="Proteomes" id="UP000283569">
    <property type="component" value="Unassembled WGS sequence"/>
</dbReference>
<gene>
    <name evidence="2" type="ORF">BFJ72_g355</name>
</gene>
<reference evidence="2 3" key="1">
    <citation type="journal article" date="2018" name="Sci. Rep.">
        <title>Characterisation of pathogen-specific regions and novel effector candidates in Fusarium oxysporum f. sp. cepae.</title>
        <authorList>
            <person name="Armitage A.D."/>
            <person name="Taylor A."/>
            <person name="Sobczyk M.K."/>
            <person name="Baxter L."/>
            <person name="Greenfield B.P."/>
            <person name="Bates H.J."/>
            <person name="Wilson F."/>
            <person name="Jackson A.C."/>
            <person name="Ott S."/>
            <person name="Harrison R.J."/>
            <person name="Clarkson J.P."/>
        </authorList>
    </citation>
    <scope>NUCLEOTIDE SEQUENCE [LARGE SCALE GENOMIC DNA]</scope>
    <source>
        <strain evidence="2 3">Fp_A8</strain>
    </source>
</reference>
<feature type="region of interest" description="Disordered" evidence="1">
    <location>
        <begin position="258"/>
        <end position="313"/>
    </location>
</feature>
<accession>A0A420UB15</accession>
<feature type="compositionally biased region" description="Basic and acidic residues" evidence="1">
    <location>
        <begin position="264"/>
        <end position="290"/>
    </location>
</feature>
<dbReference type="AlphaFoldDB" id="A0A420UB15"/>
<evidence type="ECO:0000313" key="2">
    <source>
        <dbReference type="EMBL" id="RKL50902.1"/>
    </source>
</evidence>
<feature type="compositionally biased region" description="Basic and acidic residues" evidence="1">
    <location>
        <begin position="110"/>
        <end position="144"/>
    </location>
</feature>
<sequence length="313" mass="34533">MGGAVVRNLCLVIPDDDLNGFADLPIQPIRASKGEPAQLVAKILDDETETAPMPLLILLDELRGGHDIKSADSTTMDLSVTSSSWFSSPRKPTSRPIAWALTTLKAGGASEEKKGKKNEKKMLERSEMEEFTKDYKDDEVKDGREDDEDEPAREKVKLNAERFGLKGQPLEKLFPSIKEFNLKNLPVENLKLTYSKVKKNFLYKPGLSSGAYLADTPDRSKSPKLEDLVLQGCFPPLALKAWDLLNSRTLGAEITATTEAKNNASRDKTEGDKPEYGKARGESDGDHDTGSGDENTAKLNKFQTTGTESGRWR</sequence>
<name>A0A420UB15_GIBIN</name>
<proteinExistence type="predicted"/>
<dbReference type="EMBL" id="MRDB01000001">
    <property type="protein sequence ID" value="RKL50902.1"/>
    <property type="molecule type" value="Genomic_DNA"/>
</dbReference>
<protein>
    <submittedName>
        <fullName evidence="2">Uncharacterized protein</fullName>
    </submittedName>
</protein>
<organism evidence="2 3">
    <name type="scientific">Gibberella intermedia</name>
    <name type="common">Bulb rot disease fungus</name>
    <name type="synonym">Fusarium proliferatum</name>
    <dbReference type="NCBI Taxonomy" id="948311"/>
    <lineage>
        <taxon>Eukaryota</taxon>
        <taxon>Fungi</taxon>
        <taxon>Dikarya</taxon>
        <taxon>Ascomycota</taxon>
        <taxon>Pezizomycotina</taxon>
        <taxon>Sordariomycetes</taxon>
        <taxon>Hypocreomycetidae</taxon>
        <taxon>Hypocreales</taxon>
        <taxon>Nectriaceae</taxon>
        <taxon>Fusarium</taxon>
        <taxon>Fusarium fujikuroi species complex</taxon>
    </lineage>
</organism>
<evidence type="ECO:0000256" key="1">
    <source>
        <dbReference type="SAM" id="MobiDB-lite"/>
    </source>
</evidence>
<comment type="caution">
    <text evidence="2">The sequence shown here is derived from an EMBL/GenBank/DDBJ whole genome shotgun (WGS) entry which is preliminary data.</text>
</comment>